<evidence type="ECO:0000256" key="1">
    <source>
        <dbReference type="SAM" id="MobiDB-lite"/>
    </source>
</evidence>
<proteinExistence type="predicted"/>
<evidence type="ECO:0000313" key="3">
    <source>
        <dbReference type="Proteomes" id="UP000186657"/>
    </source>
</evidence>
<name>A0A1U7N0B8_9CYAN</name>
<dbReference type="GO" id="GO:0006313">
    <property type="term" value="P:DNA transposition"/>
    <property type="evidence" value="ECO:0007669"/>
    <property type="project" value="InterPro"/>
</dbReference>
<dbReference type="GO" id="GO:0003677">
    <property type="term" value="F:DNA binding"/>
    <property type="evidence" value="ECO:0007669"/>
    <property type="project" value="InterPro"/>
</dbReference>
<dbReference type="RefSeq" id="WP_075898740.1">
    <property type="nucleotide sequence ID" value="NZ_MKZS01000001.1"/>
</dbReference>
<comment type="caution">
    <text evidence="2">The sequence shown here is derived from an EMBL/GenBank/DDBJ whole genome shotgun (WGS) entry which is preliminary data.</text>
</comment>
<dbReference type="SUPFAM" id="SSF143422">
    <property type="entry name" value="Transposase IS200-like"/>
    <property type="match status" value="1"/>
</dbReference>
<dbReference type="GO" id="GO:0004803">
    <property type="term" value="F:transposase activity"/>
    <property type="evidence" value="ECO:0007669"/>
    <property type="project" value="InterPro"/>
</dbReference>
<accession>A0A1U7N0B8</accession>
<protein>
    <submittedName>
        <fullName evidence="2">Uncharacterized protein</fullName>
    </submittedName>
</protein>
<dbReference type="EMBL" id="MKZS01000001">
    <property type="protein sequence ID" value="OLT59398.1"/>
    <property type="molecule type" value="Genomic_DNA"/>
</dbReference>
<sequence length="115" mass="12996">MRYKFLVFREQGAGSRKQGAGSREQGAGSREQGSRKWEEVKNNVYLMSPRNAIIKQADRVTIHKWKLEAFKGEAYHVQLIVNFSSNNNLSDLISSLKSGSSRIFMVSIQLSTISD</sequence>
<dbReference type="Proteomes" id="UP000186657">
    <property type="component" value="Unassembled WGS sequence"/>
</dbReference>
<keyword evidence="3" id="KW-1185">Reference proteome</keyword>
<dbReference type="AlphaFoldDB" id="A0A1U7N0B8"/>
<feature type="region of interest" description="Disordered" evidence="1">
    <location>
        <begin position="1"/>
        <end position="35"/>
    </location>
</feature>
<gene>
    <name evidence="2" type="ORF">BJP37_10415</name>
</gene>
<reference evidence="2 3" key="1">
    <citation type="submission" date="2016-10" db="EMBL/GenBank/DDBJ databases">
        <title>Comparative genomics uncovers the prolific and rare metabolic potential of the cyanobacterial genus Moorea.</title>
        <authorList>
            <person name="Leao T."/>
            <person name="Castelao G."/>
            <person name="Korobeynikov A."/>
            <person name="Monroe E.A."/>
            <person name="Podell S."/>
            <person name="Glukhov E."/>
            <person name="Allen E."/>
            <person name="Gerwick W.H."/>
            <person name="Gerwick L."/>
        </authorList>
    </citation>
    <scope>NUCLEOTIDE SEQUENCE [LARGE SCALE GENOMIC DNA]</scope>
    <source>
        <strain evidence="2 3">PNG5-198</strain>
    </source>
</reference>
<dbReference type="InterPro" id="IPR036515">
    <property type="entry name" value="Transposase_17_sf"/>
</dbReference>
<evidence type="ECO:0000313" key="2">
    <source>
        <dbReference type="EMBL" id="OLT59398.1"/>
    </source>
</evidence>
<dbReference type="Gene3D" id="3.30.70.1290">
    <property type="entry name" value="Transposase IS200-like"/>
    <property type="match status" value="1"/>
</dbReference>
<organism evidence="2 3">
    <name type="scientific">Moorena bouillonii PNG</name>
    <dbReference type="NCBI Taxonomy" id="568701"/>
    <lineage>
        <taxon>Bacteria</taxon>
        <taxon>Bacillati</taxon>
        <taxon>Cyanobacteriota</taxon>
        <taxon>Cyanophyceae</taxon>
        <taxon>Coleofasciculales</taxon>
        <taxon>Coleofasciculaceae</taxon>
        <taxon>Moorena</taxon>
    </lineage>
</organism>